<feature type="region of interest" description="Disordered" evidence="2">
    <location>
        <begin position="1"/>
        <end position="30"/>
    </location>
</feature>
<name>A0ABR2Z9U8_9AGAR</name>
<feature type="region of interest" description="Disordered" evidence="2">
    <location>
        <begin position="215"/>
        <end position="258"/>
    </location>
</feature>
<feature type="compositionally biased region" description="Polar residues" evidence="2">
    <location>
        <begin position="217"/>
        <end position="231"/>
    </location>
</feature>
<feature type="coiled-coil region" evidence="1">
    <location>
        <begin position="36"/>
        <end position="103"/>
    </location>
</feature>
<reference evidence="3 4" key="1">
    <citation type="submission" date="2024-05" db="EMBL/GenBank/DDBJ databases">
        <title>A draft genome resource for the thread blight pathogen Marasmius tenuissimus strain MS-2.</title>
        <authorList>
            <person name="Yulfo-Soto G.E."/>
            <person name="Baruah I.K."/>
            <person name="Amoako-Attah I."/>
            <person name="Bukari Y."/>
            <person name="Meinhardt L.W."/>
            <person name="Bailey B.A."/>
            <person name="Cohen S.P."/>
        </authorList>
    </citation>
    <scope>NUCLEOTIDE SEQUENCE [LARGE SCALE GENOMIC DNA]</scope>
    <source>
        <strain evidence="3 4">MS-2</strain>
    </source>
</reference>
<evidence type="ECO:0000256" key="1">
    <source>
        <dbReference type="SAM" id="Coils"/>
    </source>
</evidence>
<proteinExistence type="predicted"/>
<feature type="compositionally biased region" description="Basic and acidic residues" evidence="2">
    <location>
        <begin position="242"/>
        <end position="258"/>
    </location>
</feature>
<evidence type="ECO:0000256" key="2">
    <source>
        <dbReference type="SAM" id="MobiDB-lite"/>
    </source>
</evidence>
<accession>A0ABR2Z9U8</accession>
<gene>
    <name evidence="3" type="ORF">AAF712_015589</name>
</gene>
<feature type="region of interest" description="Disordered" evidence="2">
    <location>
        <begin position="147"/>
        <end position="197"/>
    </location>
</feature>
<keyword evidence="4" id="KW-1185">Reference proteome</keyword>
<dbReference type="EMBL" id="JBBXMP010000442">
    <property type="protein sequence ID" value="KAL0057759.1"/>
    <property type="molecule type" value="Genomic_DNA"/>
</dbReference>
<organism evidence="3 4">
    <name type="scientific">Marasmius tenuissimus</name>
    <dbReference type="NCBI Taxonomy" id="585030"/>
    <lineage>
        <taxon>Eukaryota</taxon>
        <taxon>Fungi</taxon>
        <taxon>Dikarya</taxon>
        <taxon>Basidiomycota</taxon>
        <taxon>Agaricomycotina</taxon>
        <taxon>Agaricomycetes</taxon>
        <taxon>Agaricomycetidae</taxon>
        <taxon>Agaricales</taxon>
        <taxon>Marasmiineae</taxon>
        <taxon>Marasmiaceae</taxon>
        <taxon>Marasmius</taxon>
    </lineage>
</organism>
<comment type="caution">
    <text evidence="3">The sequence shown here is derived from an EMBL/GenBank/DDBJ whole genome shotgun (WGS) entry which is preliminary data.</text>
</comment>
<keyword evidence="1" id="KW-0175">Coiled coil</keyword>
<evidence type="ECO:0000313" key="3">
    <source>
        <dbReference type="EMBL" id="KAL0057759.1"/>
    </source>
</evidence>
<sequence length="288" mass="31337">MQQQPAGGAEPGPLFGNPQPHQMPGAMNNGGRLVLLSGLQERQNDMRNALTQLERQIRGLTAARFQTPDQVFSQKMRAFTVDLTQKRNGLQRLMALINQMESQGKTHLTLPMTPSPSSPISSGGQPWMQPPANLQSPQPLAAVDPGTYTGSRLGSQRKPGTNLRAPIEKPRTDVTPTTWPNFDVKQTPPANSSKRLREDDGARYLAEGAGSAPFFANNATAGPSSQANGSVNKPHPLKKLKSQQDRPPRTGGLKELDGSEFEFLKSNEWKWGDAPMATLDQPWAISNS</sequence>
<dbReference type="Proteomes" id="UP001437256">
    <property type="component" value="Unassembled WGS sequence"/>
</dbReference>
<evidence type="ECO:0000313" key="4">
    <source>
        <dbReference type="Proteomes" id="UP001437256"/>
    </source>
</evidence>
<protein>
    <submittedName>
        <fullName evidence="3">Uncharacterized protein</fullName>
    </submittedName>
</protein>